<proteinExistence type="predicted"/>
<sequence length="68" mass="7250">MKGSLISENALIRLSFLGQFTEDGSFIGQYVPGKPQQPVSPQPTPHNSTQQPGASSVATIAFLHKALK</sequence>
<name>A0A9Q0RZW0_9DIPT</name>
<organism evidence="2 3">
    <name type="scientific">Pseudolycoriella hygida</name>
    <dbReference type="NCBI Taxonomy" id="35572"/>
    <lineage>
        <taxon>Eukaryota</taxon>
        <taxon>Metazoa</taxon>
        <taxon>Ecdysozoa</taxon>
        <taxon>Arthropoda</taxon>
        <taxon>Hexapoda</taxon>
        <taxon>Insecta</taxon>
        <taxon>Pterygota</taxon>
        <taxon>Neoptera</taxon>
        <taxon>Endopterygota</taxon>
        <taxon>Diptera</taxon>
        <taxon>Nematocera</taxon>
        <taxon>Sciaroidea</taxon>
        <taxon>Sciaridae</taxon>
        <taxon>Pseudolycoriella</taxon>
    </lineage>
</organism>
<dbReference type="OrthoDB" id="8062898at2759"/>
<evidence type="ECO:0000313" key="3">
    <source>
        <dbReference type="Proteomes" id="UP001151699"/>
    </source>
</evidence>
<accession>A0A9Q0RZW0</accession>
<keyword evidence="3" id="KW-1185">Reference proteome</keyword>
<gene>
    <name evidence="2" type="primary">Nrg_0</name>
    <name evidence="2" type="ORF">Bhyg_12995</name>
</gene>
<feature type="region of interest" description="Disordered" evidence="1">
    <location>
        <begin position="28"/>
        <end position="55"/>
    </location>
</feature>
<protein>
    <submittedName>
        <fullName evidence="2">Neuroglian</fullName>
    </submittedName>
</protein>
<reference evidence="2" key="1">
    <citation type="submission" date="2022-07" db="EMBL/GenBank/DDBJ databases">
        <authorList>
            <person name="Trinca V."/>
            <person name="Uliana J.V.C."/>
            <person name="Torres T.T."/>
            <person name="Ward R.J."/>
            <person name="Monesi N."/>
        </authorList>
    </citation>
    <scope>NUCLEOTIDE SEQUENCE</scope>
    <source>
        <strain evidence="2">HSMRA1968</strain>
        <tissue evidence="2">Whole embryos</tissue>
    </source>
</reference>
<evidence type="ECO:0000313" key="2">
    <source>
        <dbReference type="EMBL" id="KAJ6640245.1"/>
    </source>
</evidence>
<feature type="compositionally biased region" description="Polar residues" evidence="1">
    <location>
        <begin position="45"/>
        <end position="55"/>
    </location>
</feature>
<comment type="caution">
    <text evidence="2">The sequence shown here is derived from an EMBL/GenBank/DDBJ whole genome shotgun (WGS) entry which is preliminary data.</text>
</comment>
<evidence type="ECO:0000256" key="1">
    <source>
        <dbReference type="SAM" id="MobiDB-lite"/>
    </source>
</evidence>
<dbReference type="Proteomes" id="UP001151699">
    <property type="component" value="Chromosome X"/>
</dbReference>
<dbReference type="EMBL" id="WJQU01000003">
    <property type="protein sequence ID" value="KAJ6640245.1"/>
    <property type="molecule type" value="Genomic_DNA"/>
</dbReference>
<dbReference type="AlphaFoldDB" id="A0A9Q0RZW0"/>